<accession>A0ABQ7QX63</accession>
<keyword evidence="3" id="KW-1185">Reference proteome</keyword>
<name>A0ABQ7QX63_PLUXY</name>
<keyword evidence="1" id="KW-1133">Transmembrane helix</keyword>
<sequence>MQKKIIRILAHIKNQESCKPYFIKMKILTLPCLYIYDISIFVFKNKEKFLQTKDTHSINTRNKNKLYLPPSRIKMLNESPHYMAVKIFNNLPTNITSETNIKVFCKSLKHYLLDKCFYSIKEFMNLKIAQKYDVLI</sequence>
<keyword evidence="1" id="KW-0812">Transmembrane</keyword>
<dbReference type="Proteomes" id="UP000823941">
    <property type="component" value="Chromosome 6"/>
</dbReference>
<gene>
    <name evidence="2" type="ORF">JYU34_004074</name>
</gene>
<comment type="caution">
    <text evidence="2">The sequence shown here is derived from an EMBL/GenBank/DDBJ whole genome shotgun (WGS) entry which is preliminary data.</text>
</comment>
<evidence type="ECO:0000313" key="3">
    <source>
        <dbReference type="Proteomes" id="UP000823941"/>
    </source>
</evidence>
<feature type="transmembrane region" description="Helical" evidence="1">
    <location>
        <begin position="21"/>
        <end position="43"/>
    </location>
</feature>
<dbReference type="EMBL" id="JAHIBW010000006">
    <property type="protein sequence ID" value="KAG7309606.1"/>
    <property type="molecule type" value="Genomic_DNA"/>
</dbReference>
<keyword evidence="1" id="KW-0472">Membrane</keyword>
<proteinExistence type="predicted"/>
<protein>
    <submittedName>
        <fullName evidence="2">Uncharacterized protein</fullName>
    </submittedName>
</protein>
<evidence type="ECO:0000256" key="1">
    <source>
        <dbReference type="SAM" id="Phobius"/>
    </source>
</evidence>
<organism evidence="2 3">
    <name type="scientific">Plutella xylostella</name>
    <name type="common">Diamondback moth</name>
    <name type="synonym">Plutella maculipennis</name>
    <dbReference type="NCBI Taxonomy" id="51655"/>
    <lineage>
        <taxon>Eukaryota</taxon>
        <taxon>Metazoa</taxon>
        <taxon>Ecdysozoa</taxon>
        <taxon>Arthropoda</taxon>
        <taxon>Hexapoda</taxon>
        <taxon>Insecta</taxon>
        <taxon>Pterygota</taxon>
        <taxon>Neoptera</taxon>
        <taxon>Endopterygota</taxon>
        <taxon>Lepidoptera</taxon>
        <taxon>Glossata</taxon>
        <taxon>Ditrysia</taxon>
        <taxon>Yponomeutoidea</taxon>
        <taxon>Plutellidae</taxon>
        <taxon>Plutella</taxon>
    </lineage>
</organism>
<reference evidence="2 3" key="1">
    <citation type="submission" date="2021-06" db="EMBL/GenBank/DDBJ databases">
        <title>A haploid diamondback moth (Plutella xylostella L.) genome assembly resolves 31 chromosomes and identifies a diamide resistance mutation.</title>
        <authorList>
            <person name="Ward C.M."/>
            <person name="Perry K.D."/>
            <person name="Baker G."/>
            <person name="Powis K."/>
            <person name="Heckel D.G."/>
            <person name="Baxter S.W."/>
        </authorList>
    </citation>
    <scope>NUCLEOTIDE SEQUENCE [LARGE SCALE GENOMIC DNA]</scope>
    <source>
        <strain evidence="2 3">LV</strain>
        <tissue evidence="2">Single pupa</tissue>
    </source>
</reference>
<evidence type="ECO:0000313" key="2">
    <source>
        <dbReference type="EMBL" id="KAG7309606.1"/>
    </source>
</evidence>